<feature type="domain" description="Helicase-associated" evidence="2">
    <location>
        <begin position="538"/>
        <end position="614"/>
    </location>
</feature>
<gene>
    <name evidence="3" type="ORF">FisN_37Lh003</name>
</gene>
<feature type="region of interest" description="Disordered" evidence="1">
    <location>
        <begin position="808"/>
        <end position="861"/>
    </location>
</feature>
<evidence type="ECO:0000259" key="2">
    <source>
        <dbReference type="Pfam" id="PF03457"/>
    </source>
</evidence>
<feature type="compositionally biased region" description="Basic and acidic residues" evidence="1">
    <location>
        <begin position="481"/>
        <end position="491"/>
    </location>
</feature>
<evidence type="ECO:0000256" key="1">
    <source>
        <dbReference type="SAM" id="MobiDB-lite"/>
    </source>
</evidence>
<name>A0A1Z5K0A4_FISSO</name>
<feature type="compositionally biased region" description="Basic residues" evidence="1">
    <location>
        <begin position="468"/>
        <end position="480"/>
    </location>
</feature>
<feature type="compositionally biased region" description="Polar residues" evidence="1">
    <location>
        <begin position="51"/>
        <end position="63"/>
    </location>
</feature>
<comment type="caution">
    <text evidence="3">The sequence shown here is derived from an EMBL/GenBank/DDBJ whole genome shotgun (WGS) entry which is preliminary data.</text>
</comment>
<keyword evidence="4" id="KW-1185">Reference proteome</keyword>
<feature type="region of interest" description="Disordered" evidence="1">
    <location>
        <begin position="406"/>
        <end position="533"/>
    </location>
</feature>
<sequence>MSVSFEDGMRPQGPSGGSITGLLESDTLSKKGTRDTKTPFLKEDAQKGENDSSNNNEPMQSAVPNVALEHLNALAENSEVPPVGRDRSGSVTFAAAPAPSTSIIEPKSIAELKKDVPTNDDHSTSSTTTSGHRLLFEAIMMKEGDYDERHRLNSWGGKSLKDESQRGRLDSLGHSFLDGIGRDRLDSMPPSFEEGITRERLDSLGGWRGARDRLESWGGMSDLSLPLGHDSISGQVLPPHQPPFLDSLGDDLKHSNVPNRISLERQRLSSIASMSEVSVSQLPYLHMDAVADSAGDIQAYVAAAMASVSDQIADLAGVVETVANSADSVSIDLIHRDHLDSDASSVASPLIGAATDSSRRKRAVRPRSWSTSSGLSLDFDAVVAAVNAAEAATGKLDLAFIGRTGSANSISHSGKASSIRRTLPTQRTRGESIFTQTSEDISEEEKERIRERARAVAGYKPGSNGSLSKKKSGPIKKRSKRDSPEKEDVTRTPKHSNSRHSLDLPDDAPLPPQISSANPLDASSSSAMKGAKGQASQKWDSMFDCLLEFITDRKSEETAGMAQKDIDEWMWDGNVPTNYKTKCGKALGRWVNNQRSAKSKGTLKDDREERLIDAGLKWSVMAGNAWNEMLKELRVYVDEQTKDGGSWDGNVPTTYQIKTSEESAFAGEDKNLGRWVNRQRSLFQSGKLRKDRKAALDKLGLKWSMLATTTWDCMWETLREYVQEQEKANGKWDGNVPANYKTNDNPPRALGRWINRQRSAYMKKKLKKECVEKLTDIGLKWSVHQRQGEGMDEDDNGDDCEFMDEVDSEYNEEAAHERAAEEVVETKDAKTANQGADQQEKVANQEEKVADPVTSTTTSTL</sequence>
<feature type="compositionally biased region" description="Polar residues" evidence="1">
    <location>
        <begin position="406"/>
        <end position="437"/>
    </location>
</feature>
<dbReference type="PANTHER" id="PTHR33418">
    <property type="entry name" value="HELICASE-ASSOCIATED"/>
    <property type="match status" value="1"/>
</dbReference>
<feature type="compositionally biased region" description="Basic and acidic residues" evidence="1">
    <location>
        <begin position="838"/>
        <end position="850"/>
    </location>
</feature>
<proteinExistence type="predicted"/>
<organism evidence="3 4">
    <name type="scientific">Fistulifera solaris</name>
    <name type="common">Oleaginous diatom</name>
    <dbReference type="NCBI Taxonomy" id="1519565"/>
    <lineage>
        <taxon>Eukaryota</taxon>
        <taxon>Sar</taxon>
        <taxon>Stramenopiles</taxon>
        <taxon>Ochrophyta</taxon>
        <taxon>Bacillariophyta</taxon>
        <taxon>Bacillariophyceae</taxon>
        <taxon>Bacillariophycidae</taxon>
        <taxon>Naviculales</taxon>
        <taxon>Naviculaceae</taxon>
        <taxon>Fistulifera</taxon>
    </lineage>
</organism>
<feature type="region of interest" description="Disordered" evidence="1">
    <location>
        <begin position="1"/>
        <end position="94"/>
    </location>
</feature>
<dbReference type="PANTHER" id="PTHR33418:SF1">
    <property type="entry name" value="HELICASE-ASSOCIATED DOMAIN-CONTAINING PROTEIN"/>
    <property type="match status" value="1"/>
</dbReference>
<dbReference type="InParanoid" id="A0A1Z5K0A4"/>
<feature type="compositionally biased region" description="Basic and acidic residues" evidence="1">
    <location>
        <begin position="27"/>
        <end position="50"/>
    </location>
</feature>
<feature type="domain" description="Helicase-associated" evidence="2">
    <location>
        <begin position="624"/>
        <end position="700"/>
    </location>
</feature>
<dbReference type="Gene3D" id="6.10.140.530">
    <property type="match status" value="3"/>
</dbReference>
<dbReference type="EMBL" id="BDSP01000138">
    <property type="protein sequence ID" value="GAX19740.1"/>
    <property type="molecule type" value="Genomic_DNA"/>
</dbReference>
<reference evidence="3 4" key="1">
    <citation type="journal article" date="2015" name="Plant Cell">
        <title>Oil accumulation by the oleaginous diatom Fistulifera solaris as revealed by the genome and transcriptome.</title>
        <authorList>
            <person name="Tanaka T."/>
            <person name="Maeda Y."/>
            <person name="Veluchamy A."/>
            <person name="Tanaka M."/>
            <person name="Abida H."/>
            <person name="Marechal E."/>
            <person name="Bowler C."/>
            <person name="Muto M."/>
            <person name="Sunaga Y."/>
            <person name="Tanaka M."/>
            <person name="Yoshino T."/>
            <person name="Taniguchi T."/>
            <person name="Fukuda Y."/>
            <person name="Nemoto M."/>
            <person name="Matsumoto M."/>
            <person name="Wong P.S."/>
            <person name="Aburatani S."/>
            <person name="Fujibuchi W."/>
        </authorList>
    </citation>
    <scope>NUCLEOTIDE SEQUENCE [LARGE SCALE GENOMIC DNA]</scope>
    <source>
        <strain evidence="3 4">JPCC DA0580</strain>
    </source>
</reference>
<feature type="domain" description="Helicase-associated" evidence="2">
    <location>
        <begin position="708"/>
        <end position="778"/>
    </location>
</feature>
<dbReference type="InterPro" id="IPR005114">
    <property type="entry name" value="Helicase_assoc"/>
</dbReference>
<dbReference type="Proteomes" id="UP000198406">
    <property type="component" value="Unassembled WGS sequence"/>
</dbReference>
<feature type="compositionally biased region" description="Basic and acidic residues" evidence="1">
    <location>
        <begin position="445"/>
        <end position="454"/>
    </location>
</feature>
<evidence type="ECO:0000313" key="4">
    <source>
        <dbReference type="Proteomes" id="UP000198406"/>
    </source>
</evidence>
<accession>A0A1Z5K0A4</accession>
<protein>
    <recommendedName>
        <fullName evidence="2">Helicase-associated domain-containing protein</fullName>
    </recommendedName>
</protein>
<dbReference type="AlphaFoldDB" id="A0A1Z5K0A4"/>
<dbReference type="Pfam" id="PF03457">
    <property type="entry name" value="HA"/>
    <property type="match status" value="3"/>
</dbReference>
<feature type="compositionally biased region" description="Basic and acidic residues" evidence="1">
    <location>
        <begin position="813"/>
        <end position="830"/>
    </location>
</feature>
<dbReference type="OrthoDB" id="48646at2759"/>
<feature type="compositionally biased region" description="Low complexity" evidence="1">
    <location>
        <begin position="515"/>
        <end position="533"/>
    </location>
</feature>
<evidence type="ECO:0000313" key="3">
    <source>
        <dbReference type="EMBL" id="GAX19740.1"/>
    </source>
</evidence>